<evidence type="ECO:0000313" key="4">
    <source>
        <dbReference type="RefSeq" id="XP_022258092.1"/>
    </source>
</evidence>
<evidence type="ECO:0000256" key="1">
    <source>
        <dbReference type="SAM" id="Coils"/>
    </source>
</evidence>
<dbReference type="PANTHER" id="PTHR18898:SF2">
    <property type="entry name" value="NUCLEOPROTEIN TPR"/>
    <property type="match status" value="1"/>
</dbReference>
<protein>
    <submittedName>
        <fullName evidence="4">Nucleoprotein TPR-like</fullName>
    </submittedName>
</protein>
<dbReference type="Proteomes" id="UP000694941">
    <property type="component" value="Unplaced"/>
</dbReference>
<keyword evidence="1" id="KW-0175">Coiled coil</keyword>
<keyword evidence="3" id="KW-1185">Reference proteome</keyword>
<dbReference type="RefSeq" id="XP_022258092.1">
    <property type="nucleotide sequence ID" value="XM_022402384.1"/>
</dbReference>
<feature type="coiled-coil region" evidence="1">
    <location>
        <begin position="67"/>
        <end position="101"/>
    </location>
</feature>
<feature type="region of interest" description="Disordered" evidence="2">
    <location>
        <begin position="476"/>
        <end position="499"/>
    </location>
</feature>
<evidence type="ECO:0000313" key="3">
    <source>
        <dbReference type="Proteomes" id="UP000694941"/>
    </source>
</evidence>
<feature type="non-terminal residue" evidence="4">
    <location>
        <position position="1107"/>
    </location>
</feature>
<feature type="region of interest" description="Disordered" evidence="2">
    <location>
        <begin position="706"/>
        <end position="773"/>
    </location>
</feature>
<feature type="region of interest" description="Disordered" evidence="2">
    <location>
        <begin position="1046"/>
        <end position="1067"/>
    </location>
</feature>
<evidence type="ECO:0000256" key="2">
    <source>
        <dbReference type="SAM" id="MobiDB-lite"/>
    </source>
</evidence>
<sequence length="1107" mass="122347">MLERCDQLESQNSVLHEQLQLMSSQMAALQSKDWSEMPTQDNEKSSEQLLEVIRYLRREKDIARTKYDVIQAEHTRIKSVVEQLEKQLEATRKELNEERQHTQSFALTEAQHTELLKKVEMMNLLTESNHLLRDEKEKTLEECRELEAKVKLFLSNFVNLTQSKNRDLNSQVDDLTTENFALREEIKRWQTRTNQLLEKSQEIGPEEMKRLSSENESMKTKLGSITEDVNRQKMEINRLNSSIASLQKELQNARSEAETKKTEVVKTRQELQTLVNQSSEQKKTIFDVKKIARKYKTQFNELKVQYDELLAKVSENPPENFISKEAAEASREQACQKVRETLEQQFKEEKNSLKQEIDGLKEKLTQDEEASKAQMAEKEERARKVMFQARQKIQLLTTQKESLNKEKEKLTQDVEESKKQIISLEQLKEEDSLRVNSLKSQYEAQMAKVQRELKDSQDNITKLTLQIEELTQKLKQQQKQATRPTTVERGSTMSSEPLTANIKPLSQPVQTAIRHHTTLAHTALPPTRTTPTASIRPMGISASVSATVQHNTTRMAAVLPTSVTVGAGPSMEETTTSVSGITSQHAPPSVPYATVSPTYAAPQVTATATVAPTSSAFSTETAVSSTVSGTTQPVALAVSIPEEQQSSTTETTTSVLTPMMALVSPRLEGPEVTVEPSIETLSAAGPSQTQAVLPTLKRQRDETVIDIIDDSGSREVPQVKRSRTLPDSSQSTPTPSVSVIPVLGTPLDLSTDQQPTDEDTTISQTESCEETAVVPEPTEAMKVENSISELQDQEGETSTATVPEQLPTVTTEEVIVVESDDEETSLGAQRDDSDDEQEDEGMEDQGFSPATSYADDTMQERKGYIIFITDIPDDGDDNQMEDQEADPVTSSLLTSTAATVPVFTNHPDTSISLSTAPLMVVPEVTVSAPPTVQVTSEVRPLLPRIPMRTERLPSIGRQTFNVFSVSGQGSAFDDGDDSIVPSTPTLFVPRRGDGFAEAVSSPHVPQARFVFNNATEASQSQQLGVSQLATQEALGVDDTRMDLSQFDEGGGRTVPTTPLQVSPPAESELPEIVVTETVTTAAAVLEISQPVSVTSLGEEGKAGCEQA</sequence>
<dbReference type="Gene3D" id="1.20.5.1700">
    <property type="match status" value="1"/>
</dbReference>
<feature type="compositionally biased region" description="Acidic residues" evidence="2">
    <location>
        <begin position="832"/>
        <end position="843"/>
    </location>
</feature>
<gene>
    <name evidence="4" type="primary">LOC106474004</name>
</gene>
<feature type="coiled-coil region" evidence="1">
    <location>
        <begin position="129"/>
        <end position="192"/>
    </location>
</feature>
<feature type="region of interest" description="Disordered" evidence="2">
    <location>
        <begin position="567"/>
        <end position="589"/>
    </location>
</feature>
<dbReference type="GeneID" id="106474004"/>
<feature type="region of interest" description="Disordered" evidence="2">
    <location>
        <begin position="817"/>
        <end position="853"/>
    </location>
</feature>
<feature type="compositionally biased region" description="Low complexity" evidence="2">
    <location>
        <begin position="725"/>
        <end position="742"/>
    </location>
</feature>
<accession>A0ABM1TQD6</accession>
<proteinExistence type="predicted"/>
<feature type="compositionally biased region" description="Polar residues" evidence="2">
    <location>
        <begin position="481"/>
        <end position="498"/>
    </location>
</feature>
<reference evidence="4" key="1">
    <citation type="submission" date="2025-08" db="UniProtKB">
        <authorList>
            <consortium name="RefSeq"/>
        </authorList>
    </citation>
    <scope>IDENTIFICATION</scope>
    <source>
        <tissue evidence="4">Muscle</tissue>
    </source>
</reference>
<organism evidence="3 4">
    <name type="scientific">Limulus polyphemus</name>
    <name type="common">Atlantic horseshoe crab</name>
    <dbReference type="NCBI Taxonomy" id="6850"/>
    <lineage>
        <taxon>Eukaryota</taxon>
        <taxon>Metazoa</taxon>
        <taxon>Ecdysozoa</taxon>
        <taxon>Arthropoda</taxon>
        <taxon>Chelicerata</taxon>
        <taxon>Merostomata</taxon>
        <taxon>Xiphosura</taxon>
        <taxon>Limulidae</taxon>
        <taxon>Limulus</taxon>
    </lineage>
</organism>
<name>A0ABM1TQD6_LIMPO</name>
<feature type="compositionally biased region" description="Polar residues" evidence="2">
    <location>
        <begin position="572"/>
        <end position="586"/>
    </location>
</feature>
<dbReference type="PANTHER" id="PTHR18898">
    <property type="entry name" value="NUCLEOPROTEIN TPR-RELATED"/>
    <property type="match status" value="1"/>
</dbReference>